<dbReference type="GeneID" id="69591353"/>
<dbReference type="Proteomes" id="UP001060104">
    <property type="component" value="Chromosome"/>
</dbReference>
<dbReference type="Gene3D" id="1.10.3210.10">
    <property type="entry name" value="Hypothetical protein af1432"/>
    <property type="match status" value="1"/>
</dbReference>
<evidence type="ECO:0000313" key="6">
    <source>
        <dbReference type="Proteomes" id="UP001060104"/>
    </source>
</evidence>
<dbReference type="InterPro" id="IPR006674">
    <property type="entry name" value="HD_domain"/>
</dbReference>
<evidence type="ECO:0000313" key="5">
    <source>
        <dbReference type="Proteomes" id="UP000095606"/>
    </source>
</evidence>
<proteinExistence type="predicted"/>
<feature type="domain" description="HD" evidence="1">
    <location>
        <begin position="27"/>
        <end position="125"/>
    </location>
</feature>
<dbReference type="EMBL" id="CZAE01000023">
    <property type="protein sequence ID" value="CUQ02961.1"/>
    <property type="molecule type" value="Genomic_DNA"/>
</dbReference>
<evidence type="ECO:0000313" key="4">
    <source>
        <dbReference type="EMBL" id="UVQ74144.1"/>
    </source>
</evidence>
<keyword evidence="6" id="KW-1185">Reference proteome</keyword>
<dbReference type="Proteomes" id="UP001204548">
    <property type="component" value="Unassembled WGS sequence"/>
</dbReference>
<dbReference type="Pfam" id="PF01966">
    <property type="entry name" value="HD"/>
    <property type="match status" value="1"/>
</dbReference>
<dbReference type="EMBL" id="CP103141">
    <property type="protein sequence ID" value="UVQ74144.1"/>
    <property type="molecule type" value="Genomic_DNA"/>
</dbReference>
<dbReference type="Proteomes" id="UP000095606">
    <property type="component" value="Unassembled WGS sequence"/>
</dbReference>
<protein>
    <submittedName>
        <fullName evidence="2 3">HD domain</fullName>
    </submittedName>
</protein>
<evidence type="ECO:0000259" key="1">
    <source>
        <dbReference type="Pfam" id="PF01966"/>
    </source>
</evidence>
<evidence type="ECO:0000313" key="3">
    <source>
        <dbReference type="EMBL" id="MCS2794369.1"/>
    </source>
</evidence>
<accession>A0A642MJX3</accession>
<dbReference type="SUPFAM" id="SSF109604">
    <property type="entry name" value="HD-domain/PDEase-like"/>
    <property type="match status" value="1"/>
</dbReference>
<reference evidence="2 5" key="1">
    <citation type="submission" date="2015-09" db="EMBL/GenBank/DDBJ databases">
        <authorList>
            <consortium name="Pathogen Informatics"/>
        </authorList>
    </citation>
    <scope>NUCLEOTIDE SEQUENCE [LARGE SCALE GENOMIC DNA]</scope>
    <source>
        <strain evidence="2 5">2789STDY5834846</strain>
    </source>
</reference>
<dbReference type="EMBL" id="JANUTS010000001">
    <property type="protein sequence ID" value="MCS2794369.1"/>
    <property type="molecule type" value="Genomic_DNA"/>
</dbReference>
<name>A0A642MJX3_9BACE</name>
<dbReference type="RefSeq" id="WP_010538819.1">
    <property type="nucleotide sequence ID" value="NZ_CACRSZ010000001.1"/>
</dbReference>
<gene>
    <name evidence="2" type="ORF">ERS852461_04022</name>
    <name evidence="3" type="ORF">NXW97_20605</name>
    <name evidence="4" type="ORF">NXY30_24690</name>
</gene>
<sequence>MNISIKLCEHIRERIIPQYVNFDKAHRIDHVEKVIEESMKLALHYEVNSAMVYTIAAYHDLGLCEGREFHHIVSGKILFADETLWQWFTDDQMLQMKEAIEDHRASNKQAPRSIYGKIVAEADRIIDPEITLRRTVQYGLSHYPEMDKEHQYERFRKHLADKYAEGGYLKLWIPQSDNAGRLAELRQLITNEERIRRVFDQLYEEESILPKIRNL</sequence>
<reference evidence="3" key="2">
    <citation type="submission" date="2022-08" db="EMBL/GenBank/DDBJ databases">
        <title>Genome Sequencing of Bacteroides fragilis Group Isolates with Nanopore Technology.</title>
        <authorList>
            <person name="Tisza M.J."/>
            <person name="Smith D."/>
            <person name="Dekker J.P."/>
        </authorList>
    </citation>
    <scope>NUCLEOTIDE SEQUENCE</scope>
    <source>
        <strain evidence="3">BFG-351</strain>
        <strain evidence="4">BFG-527</strain>
    </source>
</reference>
<accession>A0A174T333</accession>
<dbReference type="AlphaFoldDB" id="A0A642MJX3"/>
<organism evidence="2 5">
    <name type="scientific">Bacteroides faecis</name>
    <dbReference type="NCBI Taxonomy" id="674529"/>
    <lineage>
        <taxon>Bacteria</taxon>
        <taxon>Pseudomonadati</taxon>
        <taxon>Bacteroidota</taxon>
        <taxon>Bacteroidia</taxon>
        <taxon>Bacteroidales</taxon>
        <taxon>Bacteroidaceae</taxon>
        <taxon>Bacteroides</taxon>
    </lineage>
</organism>
<evidence type="ECO:0000313" key="2">
    <source>
        <dbReference type="EMBL" id="CUQ02961.1"/>
    </source>
</evidence>